<dbReference type="Gene3D" id="1.10.287.1490">
    <property type="match status" value="1"/>
</dbReference>
<dbReference type="EMBL" id="BIMX01000007">
    <property type="protein sequence ID" value="GCE98870.1"/>
    <property type="molecule type" value="Genomic_DNA"/>
</dbReference>
<comment type="subcellular location">
    <subcellularLocation>
        <location evidence="2">Cytoplasm</location>
        <location evidence="2">Cytoskeleton</location>
        <location evidence="2">Microtubule organizing center</location>
        <location evidence="2">Spindle pole body</location>
    </subcellularLocation>
    <subcellularLocation>
        <location evidence="1">Nucleus</location>
    </subcellularLocation>
</comment>
<keyword evidence="7" id="KW-0206">Cytoskeleton</keyword>
<dbReference type="AlphaFoldDB" id="A0A4C2E3X9"/>
<gene>
    <name evidence="14" type="ORF">ZYGM_001262</name>
</gene>
<evidence type="ECO:0000256" key="6">
    <source>
        <dbReference type="ARBA" id="ARBA00023054"/>
    </source>
</evidence>
<evidence type="ECO:0000256" key="12">
    <source>
        <dbReference type="SAM" id="MobiDB-lite"/>
    </source>
</evidence>
<organism evidence="14 15">
    <name type="scientific">Zygosaccharomyces mellis</name>
    <dbReference type="NCBI Taxonomy" id="42258"/>
    <lineage>
        <taxon>Eukaryota</taxon>
        <taxon>Fungi</taxon>
        <taxon>Dikarya</taxon>
        <taxon>Ascomycota</taxon>
        <taxon>Saccharomycotina</taxon>
        <taxon>Saccharomycetes</taxon>
        <taxon>Saccharomycetales</taxon>
        <taxon>Saccharomycetaceae</taxon>
        <taxon>Zygosaccharomyces</taxon>
    </lineage>
</organism>
<dbReference type="Pfam" id="PF18520">
    <property type="entry name" value="Spc110_C"/>
    <property type="match status" value="1"/>
</dbReference>
<dbReference type="Proteomes" id="UP000301737">
    <property type="component" value="Unassembled WGS sequence"/>
</dbReference>
<feature type="coiled-coil region" evidence="11">
    <location>
        <begin position="189"/>
        <end position="554"/>
    </location>
</feature>
<keyword evidence="8" id="KW-0539">Nucleus</keyword>
<evidence type="ECO:0000256" key="10">
    <source>
        <dbReference type="ARBA" id="ARBA00032118"/>
    </source>
</evidence>
<name>A0A4C2E3X9_9SACH</name>
<protein>
    <recommendedName>
        <fullName evidence="4">Spindle pole body component 110</fullName>
    </recommendedName>
    <alternativeName>
        <fullName evidence="10">Spindle pole body spacer protein SPC110</fullName>
    </alternativeName>
</protein>
<evidence type="ECO:0000256" key="5">
    <source>
        <dbReference type="ARBA" id="ARBA00022490"/>
    </source>
</evidence>
<feature type="region of interest" description="Disordered" evidence="12">
    <location>
        <begin position="1"/>
        <end position="21"/>
    </location>
</feature>
<evidence type="ECO:0000313" key="14">
    <source>
        <dbReference type="EMBL" id="GCE98870.1"/>
    </source>
</evidence>
<dbReference type="GO" id="GO:0005634">
    <property type="term" value="C:nucleus"/>
    <property type="evidence" value="ECO:0007669"/>
    <property type="project" value="UniProtKB-SubCell"/>
</dbReference>
<reference evidence="14 15" key="1">
    <citation type="submission" date="2019-01" db="EMBL/GenBank/DDBJ databases">
        <title>Draft Genome Sequencing of Zygosaccharomyces mellis Ca-7.</title>
        <authorList>
            <person name="Shiwa Y."/>
            <person name="Kanesaki Y."/>
            <person name="Ishige T."/>
            <person name="Mura K."/>
            <person name="Hori T."/>
            <person name="Tamura T."/>
        </authorList>
    </citation>
    <scope>NUCLEOTIDE SEQUENCE [LARGE SCALE GENOMIC DNA]</scope>
    <source>
        <strain evidence="14 15">Ca-7</strain>
    </source>
</reference>
<evidence type="ECO:0000256" key="9">
    <source>
        <dbReference type="ARBA" id="ARBA00025064"/>
    </source>
</evidence>
<accession>A0A4C2E3X9</accession>
<feature type="coiled-coil region" evidence="11">
    <location>
        <begin position="588"/>
        <end position="685"/>
    </location>
</feature>
<comment type="similarity">
    <text evidence="3">Belongs to the SPC110 family.</text>
</comment>
<comment type="caution">
    <text evidence="14">The sequence shown here is derived from an EMBL/GenBank/DDBJ whole genome shotgun (WGS) entry which is preliminary data.</text>
</comment>
<dbReference type="OrthoDB" id="10255522at2759"/>
<dbReference type="GO" id="GO:0005816">
    <property type="term" value="C:spindle pole body"/>
    <property type="evidence" value="ECO:0007669"/>
    <property type="project" value="UniProtKB-SubCell"/>
</dbReference>
<evidence type="ECO:0000313" key="15">
    <source>
        <dbReference type="Proteomes" id="UP000301737"/>
    </source>
</evidence>
<sequence length="837" mass="98229">MTDSPDHFSNGRKHLEFTPIGYSRQNPLKRLSRSPIQTLAEENNNYNGTGDEGPSKKVRRADLDDTMASNRMFNDSSQFDDTLPQLNEQLAEDYNDHEHVNGVGKEANDVTKNLIGNLKENAPVSNPLKEQQEQLHKLNTDNYNLRLKCNSLLKFLHNVTDQGELTKNLGLLDEINEWKQKHYALNQQYLELKTKLVQLEANAAENAQESPMNADHTTCHREFSYVQNQLEKTTLQLNTYRDEVVHLEERTMRIQEEQKAKEEQHQLEIHMLKSDVNNLNVSLVNKESELEETRAKIQRLTNQLHEFDHKGSQSLLDLERQLEMKRDSISSLEKEVRALTHDRVQLESRIKDKEIEATKFRSELERLRNSTEDINGSNFEIVQLKNTKATLDNKVQSLTEEKQKLNQRISDLRKECSEWKIKFQRNESLELDHQKTFDSLRQELQITKSQLEETRKTAQQLQTQVIENTTKNTERTSQRIKDKEVQIQRLESELQSCKKQLKDGSRRLQVEEERCRETFESELQNLDMKNGFERTKLEREINLLKEEKVALIDTHARELELWKSKFDSVNKENDRLVRQEISELGGVKGKLSHQLEKLQEKLTTMEAEKGQLTDNVAKMQHSKDSYKDELKRVSSKLEYLSKEYIKSKQSAITDDEQKARYNTMKQRLLVELKSLQDENLSLERKLLERRGASSKSQDSFSRSNSSTQDRLDYYKLKYNNEVKHNNDLKIMNDYLNRVLRAGSQHLKLDLLKLESEISQSAVPSSKMYRTFLDDEKYHPRFRSGLISPGHIPSFKAVALLVLACVRMKQTAIRYRWDEHRIRYLRNKMAIDDDRITW</sequence>
<dbReference type="Gene3D" id="6.10.310.10">
    <property type="match status" value="1"/>
</dbReference>
<evidence type="ECO:0000256" key="2">
    <source>
        <dbReference type="ARBA" id="ARBA00004317"/>
    </source>
</evidence>
<evidence type="ECO:0000256" key="3">
    <source>
        <dbReference type="ARBA" id="ARBA00005853"/>
    </source>
</evidence>
<evidence type="ECO:0000256" key="11">
    <source>
        <dbReference type="SAM" id="Coils"/>
    </source>
</evidence>
<comment type="function">
    <text evidence="9">Component of the spindle pole body (SPB) required for the proper execution of spindle pole body (SPB) duplication. Potential role in cross-linking filaments or anchoring other molecules. It is essential for growth.</text>
</comment>
<keyword evidence="15" id="KW-1185">Reference proteome</keyword>
<evidence type="ECO:0000256" key="7">
    <source>
        <dbReference type="ARBA" id="ARBA00023212"/>
    </source>
</evidence>
<keyword evidence="5" id="KW-0963">Cytoplasm</keyword>
<evidence type="ECO:0000256" key="8">
    <source>
        <dbReference type="ARBA" id="ARBA00023242"/>
    </source>
</evidence>
<keyword evidence="6 11" id="KW-0175">Coiled coil</keyword>
<feature type="domain" description="Spindle pole body component 110 C-terminal" evidence="13">
    <location>
        <begin position="792"/>
        <end position="837"/>
    </location>
</feature>
<evidence type="ECO:0000259" key="13">
    <source>
        <dbReference type="Pfam" id="PF18520"/>
    </source>
</evidence>
<evidence type="ECO:0000256" key="1">
    <source>
        <dbReference type="ARBA" id="ARBA00004123"/>
    </source>
</evidence>
<dbReference type="InterPro" id="IPR040593">
    <property type="entry name" value="Spc110_C"/>
</dbReference>
<proteinExistence type="inferred from homology"/>
<evidence type="ECO:0000256" key="4">
    <source>
        <dbReference type="ARBA" id="ARBA00016285"/>
    </source>
</evidence>